<dbReference type="AlphaFoldDB" id="A0A136IIR8"/>
<protein>
    <submittedName>
        <fullName evidence="1">Uncharacterized protein</fullName>
    </submittedName>
</protein>
<dbReference type="EMBL" id="KQ964315">
    <property type="protein sequence ID" value="KXJ84887.1"/>
    <property type="molecule type" value="Genomic_DNA"/>
</dbReference>
<evidence type="ECO:0000313" key="2">
    <source>
        <dbReference type="Proteomes" id="UP000070501"/>
    </source>
</evidence>
<gene>
    <name evidence="1" type="ORF">Micbo1qcDRAFT_110403</name>
</gene>
<sequence length="62" mass="6838">LEHDSERRGYGLSPDGSWVTCNDQNVLWLPPEYRPGCSAVLGRTVCVGCRSGRVLVIGFSRD</sequence>
<reference evidence="2" key="1">
    <citation type="submission" date="2016-02" db="EMBL/GenBank/DDBJ databases">
        <title>Draft genome sequence of Microdochium bolleyi, a fungal endophyte of beachgrass.</title>
        <authorList>
            <consortium name="DOE Joint Genome Institute"/>
            <person name="David A.S."/>
            <person name="May G."/>
            <person name="Haridas S."/>
            <person name="Lim J."/>
            <person name="Wang M."/>
            <person name="Labutti K."/>
            <person name="Lipzen A."/>
            <person name="Barry K."/>
            <person name="Grigoriev I.V."/>
        </authorList>
    </citation>
    <scope>NUCLEOTIDE SEQUENCE [LARGE SCALE GENOMIC DNA]</scope>
    <source>
        <strain evidence="2">J235TASD1</strain>
    </source>
</reference>
<dbReference type="InParanoid" id="A0A136IIR8"/>
<feature type="non-terminal residue" evidence="1">
    <location>
        <position position="62"/>
    </location>
</feature>
<dbReference type="OrthoDB" id="5240432at2759"/>
<feature type="non-terminal residue" evidence="1">
    <location>
        <position position="1"/>
    </location>
</feature>
<accession>A0A136IIR8</accession>
<proteinExistence type="predicted"/>
<organism evidence="1 2">
    <name type="scientific">Microdochium bolleyi</name>
    <dbReference type="NCBI Taxonomy" id="196109"/>
    <lineage>
        <taxon>Eukaryota</taxon>
        <taxon>Fungi</taxon>
        <taxon>Dikarya</taxon>
        <taxon>Ascomycota</taxon>
        <taxon>Pezizomycotina</taxon>
        <taxon>Sordariomycetes</taxon>
        <taxon>Xylariomycetidae</taxon>
        <taxon>Xylariales</taxon>
        <taxon>Microdochiaceae</taxon>
        <taxon>Microdochium</taxon>
    </lineage>
</organism>
<evidence type="ECO:0000313" key="1">
    <source>
        <dbReference type="EMBL" id="KXJ84887.1"/>
    </source>
</evidence>
<keyword evidence="2" id="KW-1185">Reference proteome</keyword>
<name>A0A136IIR8_9PEZI</name>
<dbReference type="Proteomes" id="UP000070501">
    <property type="component" value="Unassembled WGS sequence"/>
</dbReference>